<keyword evidence="2" id="KW-0472">Membrane</keyword>
<dbReference type="EMBL" id="QRTH01000001">
    <property type="protein sequence ID" value="RGQ54808.1"/>
    <property type="molecule type" value="Genomic_DNA"/>
</dbReference>
<dbReference type="RefSeq" id="WP_117964157.1">
    <property type="nucleotide sequence ID" value="NZ_BAABYI010000001.1"/>
</dbReference>
<comment type="caution">
    <text evidence="3">The sequence shown here is derived from an EMBL/GenBank/DDBJ whole genome shotgun (WGS) entry which is preliminary data.</text>
</comment>
<gene>
    <name evidence="3" type="ORF">DWY92_02190</name>
</gene>
<dbReference type="AlphaFoldDB" id="A0A412BJ05"/>
<organism evidence="3 4">
    <name type="scientific">Bacteroides uniformis</name>
    <dbReference type="NCBI Taxonomy" id="820"/>
    <lineage>
        <taxon>Bacteria</taxon>
        <taxon>Pseudomonadati</taxon>
        <taxon>Bacteroidota</taxon>
        <taxon>Bacteroidia</taxon>
        <taxon>Bacteroidales</taxon>
        <taxon>Bacteroidaceae</taxon>
        <taxon>Bacteroides</taxon>
    </lineage>
</organism>
<feature type="transmembrane region" description="Helical" evidence="2">
    <location>
        <begin position="6"/>
        <end position="25"/>
    </location>
</feature>
<keyword evidence="2" id="KW-1133">Transmembrane helix</keyword>
<sequence length="97" mass="10623">MKCKDSNFWIGLGIGSVAGALAYHFSRTEKAKKLEDAICRAIHKASGEAKEFINTAEEEALHTGTKVADKMAHEVHEAAEKADNLKNKVHNFADAKK</sequence>
<keyword evidence="1" id="KW-0175">Coiled coil</keyword>
<evidence type="ECO:0000313" key="3">
    <source>
        <dbReference type="EMBL" id="RGQ54808.1"/>
    </source>
</evidence>
<reference evidence="3 4" key="1">
    <citation type="submission" date="2018-08" db="EMBL/GenBank/DDBJ databases">
        <title>A genome reference for cultivated species of the human gut microbiota.</title>
        <authorList>
            <person name="Zou Y."/>
            <person name="Xue W."/>
            <person name="Luo G."/>
        </authorList>
    </citation>
    <scope>NUCLEOTIDE SEQUENCE [LARGE SCALE GENOMIC DNA]</scope>
    <source>
        <strain evidence="3 4">AF28-11</strain>
    </source>
</reference>
<proteinExistence type="predicted"/>
<protein>
    <submittedName>
        <fullName evidence="3">YtxH domain-containing protein</fullName>
    </submittedName>
</protein>
<evidence type="ECO:0000313" key="4">
    <source>
        <dbReference type="Proteomes" id="UP000283680"/>
    </source>
</evidence>
<dbReference type="Proteomes" id="UP000283680">
    <property type="component" value="Unassembled WGS sequence"/>
</dbReference>
<name>A0A412BJ05_BACUN</name>
<feature type="coiled-coil region" evidence="1">
    <location>
        <begin position="68"/>
        <end position="95"/>
    </location>
</feature>
<accession>A0A412BJ05</accession>
<evidence type="ECO:0000256" key="2">
    <source>
        <dbReference type="SAM" id="Phobius"/>
    </source>
</evidence>
<keyword evidence="2" id="KW-0812">Transmembrane</keyword>
<evidence type="ECO:0000256" key="1">
    <source>
        <dbReference type="SAM" id="Coils"/>
    </source>
</evidence>